<dbReference type="RefSeq" id="XP_009018041.1">
    <property type="nucleotide sequence ID" value="XM_009019793.1"/>
</dbReference>
<gene>
    <name evidence="2" type="primary">20204440</name>
    <name evidence="1" type="ORF">HELRODRAFT_173192</name>
</gene>
<reference evidence="3" key="1">
    <citation type="submission" date="2012-12" db="EMBL/GenBank/DDBJ databases">
        <authorList>
            <person name="Hellsten U."/>
            <person name="Grimwood J."/>
            <person name="Chapman J.A."/>
            <person name="Shapiro H."/>
            <person name="Aerts A."/>
            <person name="Otillar R.P."/>
            <person name="Terry A.Y."/>
            <person name="Boore J.L."/>
            <person name="Simakov O."/>
            <person name="Marletaz F."/>
            <person name="Cho S.-J."/>
            <person name="Edsinger-Gonzales E."/>
            <person name="Havlak P."/>
            <person name="Kuo D.-H."/>
            <person name="Larsson T."/>
            <person name="Lv J."/>
            <person name="Arendt D."/>
            <person name="Savage R."/>
            <person name="Osoegawa K."/>
            <person name="de Jong P."/>
            <person name="Lindberg D.R."/>
            <person name="Seaver E.C."/>
            <person name="Weisblat D.A."/>
            <person name="Putnam N.H."/>
            <person name="Grigoriev I.V."/>
            <person name="Rokhsar D.S."/>
        </authorList>
    </citation>
    <scope>NUCLEOTIDE SEQUENCE</scope>
</reference>
<keyword evidence="3" id="KW-1185">Reference proteome</keyword>
<protein>
    <submittedName>
        <fullName evidence="1 2">Uncharacterized protein</fullName>
    </submittedName>
</protein>
<evidence type="ECO:0000313" key="3">
    <source>
        <dbReference type="Proteomes" id="UP000015101"/>
    </source>
</evidence>
<dbReference type="EMBL" id="KB096551">
    <property type="protein sequence ID" value="ESO04105.1"/>
    <property type="molecule type" value="Genomic_DNA"/>
</dbReference>
<sequence>MYTLMEIQMLRHQSLKICLTLLKKSRDDKIKLDETHSSTSFRLCVDEKYAEIVERSSSWPDYVQVMNWVFNNNSKSGRTRNADVNTTFSPRSGVAVWLPMMKPKYPSTPFHHKIGGERLRRGRNVLRAKVTGKETFNNEIEVKQVNSFNYLGGLITSGCKCDMNIKGRIAMGKDAYSKMKSILTNSKIRISTKLKLQTVNIPYLDLLISSLENQYSETESNSAQVSLALLHPFKLCKLTESSRLYFIDKLFLINQVYNLDNFETKALKNNEKPLLVKSHGLPLTRALLDVNTEILERESHPVRLKIKEALYIYKNKPAMNKQFNTFDHSLHLYSQYRHDSQQRAIHTNIIEPPMLRHFEYEPMPKEAILFNGEHVTTRHRTNVSVSLKICQPAPLPPFQKFSVGAYDRSHIIFHRPSINLTAFQHDAAIMRLGSLETDYFDVTSRGSKNV</sequence>
<organism evidence="2 3">
    <name type="scientific">Helobdella robusta</name>
    <name type="common">Californian leech</name>
    <dbReference type="NCBI Taxonomy" id="6412"/>
    <lineage>
        <taxon>Eukaryota</taxon>
        <taxon>Metazoa</taxon>
        <taxon>Spiralia</taxon>
        <taxon>Lophotrochozoa</taxon>
        <taxon>Annelida</taxon>
        <taxon>Clitellata</taxon>
        <taxon>Hirudinea</taxon>
        <taxon>Rhynchobdellida</taxon>
        <taxon>Glossiphoniidae</taxon>
        <taxon>Helobdella</taxon>
    </lineage>
</organism>
<dbReference type="CTD" id="20204440"/>
<dbReference type="AlphaFoldDB" id="T1F6J1"/>
<dbReference type="GeneID" id="20204440"/>
<proteinExistence type="predicted"/>
<dbReference type="HOGENOM" id="CLU_608716_0_0_1"/>
<name>T1F6J1_HELRO</name>
<reference evidence="2" key="3">
    <citation type="submission" date="2015-06" db="UniProtKB">
        <authorList>
            <consortium name="EnsemblMetazoa"/>
        </authorList>
    </citation>
    <scope>IDENTIFICATION</scope>
</reference>
<accession>T1F6J1</accession>
<evidence type="ECO:0000313" key="1">
    <source>
        <dbReference type="EMBL" id="ESO04105.1"/>
    </source>
</evidence>
<dbReference type="KEGG" id="hro:HELRODRAFT_173192"/>
<dbReference type="InParanoid" id="T1F6J1"/>
<evidence type="ECO:0000313" key="2">
    <source>
        <dbReference type="EnsemblMetazoa" id="HelroP173192"/>
    </source>
</evidence>
<dbReference type="OrthoDB" id="7487361at2759"/>
<reference evidence="1 3" key="2">
    <citation type="journal article" date="2013" name="Nature">
        <title>Insights into bilaterian evolution from three spiralian genomes.</title>
        <authorList>
            <person name="Simakov O."/>
            <person name="Marletaz F."/>
            <person name="Cho S.J."/>
            <person name="Edsinger-Gonzales E."/>
            <person name="Havlak P."/>
            <person name="Hellsten U."/>
            <person name="Kuo D.H."/>
            <person name="Larsson T."/>
            <person name="Lv J."/>
            <person name="Arendt D."/>
            <person name="Savage R."/>
            <person name="Osoegawa K."/>
            <person name="de Jong P."/>
            <person name="Grimwood J."/>
            <person name="Chapman J.A."/>
            <person name="Shapiro H."/>
            <person name="Aerts A."/>
            <person name="Otillar R.P."/>
            <person name="Terry A.Y."/>
            <person name="Boore J.L."/>
            <person name="Grigoriev I.V."/>
            <person name="Lindberg D.R."/>
            <person name="Seaver E.C."/>
            <person name="Weisblat D.A."/>
            <person name="Putnam N.H."/>
            <person name="Rokhsar D.S."/>
        </authorList>
    </citation>
    <scope>NUCLEOTIDE SEQUENCE</scope>
</reference>
<dbReference type="EMBL" id="AMQM01004471">
    <property type="status" value="NOT_ANNOTATED_CDS"/>
    <property type="molecule type" value="Genomic_DNA"/>
</dbReference>
<dbReference type="EnsemblMetazoa" id="HelroT173192">
    <property type="protein sequence ID" value="HelroP173192"/>
    <property type="gene ID" value="HelroG173192"/>
</dbReference>
<dbReference type="Proteomes" id="UP000015101">
    <property type="component" value="Unassembled WGS sequence"/>
</dbReference>